<evidence type="ECO:0000256" key="3">
    <source>
        <dbReference type="SAM" id="Phobius"/>
    </source>
</evidence>
<dbReference type="eggNOG" id="KOG0834">
    <property type="taxonomic scope" value="Eukaryota"/>
</dbReference>
<feature type="compositionally biased region" description="Basic and acidic residues" evidence="2">
    <location>
        <begin position="509"/>
        <end position="529"/>
    </location>
</feature>
<feature type="compositionally biased region" description="Polar residues" evidence="2">
    <location>
        <begin position="417"/>
        <end position="440"/>
    </location>
</feature>
<dbReference type="GO" id="GO:0016538">
    <property type="term" value="F:cyclin-dependent protein serine/threonine kinase regulator activity"/>
    <property type="evidence" value="ECO:0007669"/>
    <property type="project" value="InterPro"/>
</dbReference>
<evidence type="ECO:0000313" key="6">
    <source>
        <dbReference type="Proteomes" id="UP000008066"/>
    </source>
</evidence>
<feature type="compositionally biased region" description="Low complexity" evidence="2">
    <location>
        <begin position="466"/>
        <end position="488"/>
    </location>
</feature>
<dbReference type="STRING" id="759272.G0SBU3"/>
<dbReference type="InterPro" id="IPR036915">
    <property type="entry name" value="Cyclin-like_sf"/>
</dbReference>
<gene>
    <name evidence="5" type="ORF">CTHT_0054800</name>
</gene>
<dbReference type="CDD" id="cd20546">
    <property type="entry name" value="CYCLIN_SpCG1C_ScCTK2-like_rpt2"/>
    <property type="match status" value="1"/>
</dbReference>
<dbReference type="OMA" id="NYEEVML"/>
<feature type="compositionally biased region" description="Low complexity" evidence="2">
    <location>
        <begin position="84"/>
        <end position="104"/>
    </location>
</feature>
<name>G0SBU3_CHATD</name>
<dbReference type="GO" id="GO:0006357">
    <property type="term" value="P:regulation of transcription by RNA polymerase II"/>
    <property type="evidence" value="ECO:0007669"/>
    <property type="project" value="InterPro"/>
</dbReference>
<dbReference type="KEGG" id="cthr:CTHT_0054800"/>
<dbReference type="PANTHER" id="PTHR10026">
    <property type="entry name" value="CYCLIN"/>
    <property type="match status" value="1"/>
</dbReference>
<feature type="region of interest" description="Disordered" evidence="2">
    <location>
        <begin position="1"/>
        <end position="106"/>
    </location>
</feature>
<keyword evidence="3" id="KW-1133">Transmembrane helix</keyword>
<dbReference type="Pfam" id="PF00134">
    <property type="entry name" value="Cyclin_N"/>
    <property type="match status" value="1"/>
</dbReference>
<feature type="compositionally biased region" description="Acidic residues" evidence="2">
    <location>
        <begin position="530"/>
        <end position="543"/>
    </location>
</feature>
<dbReference type="Proteomes" id="UP000008066">
    <property type="component" value="Unassembled WGS sequence"/>
</dbReference>
<reference evidence="5 6" key="1">
    <citation type="journal article" date="2011" name="Cell">
        <title>Insight into structure and assembly of the nuclear pore complex by utilizing the genome of a eukaryotic thermophile.</title>
        <authorList>
            <person name="Amlacher S."/>
            <person name="Sarges P."/>
            <person name="Flemming D."/>
            <person name="van Noort V."/>
            <person name="Kunze R."/>
            <person name="Devos D.P."/>
            <person name="Arumugam M."/>
            <person name="Bork P."/>
            <person name="Hurt E."/>
        </authorList>
    </citation>
    <scope>NUCLEOTIDE SEQUENCE [LARGE SCALE GENOMIC DNA]</scope>
    <source>
        <strain evidence="6">DSM 1495 / CBS 144.50 / IMI 039719</strain>
    </source>
</reference>
<organism evidence="6">
    <name type="scientific">Chaetomium thermophilum (strain DSM 1495 / CBS 144.50 / IMI 039719)</name>
    <name type="common">Thermochaetoides thermophila</name>
    <dbReference type="NCBI Taxonomy" id="759272"/>
    <lineage>
        <taxon>Eukaryota</taxon>
        <taxon>Fungi</taxon>
        <taxon>Dikarya</taxon>
        <taxon>Ascomycota</taxon>
        <taxon>Pezizomycotina</taxon>
        <taxon>Sordariomycetes</taxon>
        <taxon>Sordariomycetidae</taxon>
        <taxon>Sordariales</taxon>
        <taxon>Chaetomiaceae</taxon>
        <taxon>Thermochaetoides</taxon>
    </lineage>
</organism>
<dbReference type="Gene3D" id="1.10.472.10">
    <property type="entry name" value="Cyclin-like"/>
    <property type="match status" value="2"/>
</dbReference>
<keyword evidence="3" id="KW-0472">Membrane</keyword>
<keyword evidence="6" id="KW-1185">Reference proteome</keyword>
<protein>
    <recommendedName>
        <fullName evidence="1">RNA polymerase II holoenzyme cyclin-like subunit</fullName>
    </recommendedName>
</protein>
<keyword evidence="3" id="KW-0812">Transmembrane</keyword>
<feature type="region of interest" description="Disordered" evidence="2">
    <location>
        <begin position="408"/>
        <end position="543"/>
    </location>
</feature>
<dbReference type="HOGENOM" id="CLU_022000_7_1_1"/>
<dbReference type="RefSeq" id="XP_006695814.1">
    <property type="nucleotide sequence ID" value="XM_006695751.1"/>
</dbReference>
<dbReference type="EMBL" id="GL988045">
    <property type="protein sequence ID" value="EGS18869.1"/>
    <property type="molecule type" value="Genomic_DNA"/>
</dbReference>
<evidence type="ECO:0000256" key="1">
    <source>
        <dbReference type="ARBA" id="ARBA00014912"/>
    </source>
</evidence>
<feature type="domain" description="Cyclin N-terminal" evidence="4">
    <location>
        <begin position="129"/>
        <end position="273"/>
    </location>
</feature>
<evidence type="ECO:0000256" key="2">
    <source>
        <dbReference type="SAM" id="MobiDB-lite"/>
    </source>
</evidence>
<feature type="transmembrane region" description="Helical" evidence="3">
    <location>
        <begin position="141"/>
        <end position="163"/>
    </location>
</feature>
<proteinExistence type="predicted"/>
<dbReference type="SUPFAM" id="SSF47954">
    <property type="entry name" value="Cyclin-like"/>
    <property type="match status" value="2"/>
</dbReference>
<dbReference type="OrthoDB" id="25002at2759"/>
<dbReference type="InterPro" id="IPR006671">
    <property type="entry name" value="Cyclin_N"/>
</dbReference>
<sequence>MSTIDRYRPQREGYQPPREAYQPPKEAYQPPRETYQLPSLPPKPPPTIADRQSKSPSRRRDVPPAVPSPPTHTSRTSPPRPQSRRSMPSPAQPVQASPQRASQPRPNQWFFTADEVVSTPSIIDGLSPAEERLRRAKGVNFIYQAGILLELPQVTLWVAGVFFHRFFMRFSMVEEKGGVHHYVKKPPFPPKFEVLFLANNASSLQNIAATSLFLANKTEENCRKTKDLIIAVVRVAQKNPRLEVDEQNKEYWRWRDSILAYEELMLEILTFDLMIENPYIRMWEFFRDLHLLENRPLRDAAWAFCNDACLTVLPLLLPAREIAIAALFFASSVTHIPIDDIDGQPWWQHLRANETNTIRAVRVLTDFYKENPLRKQDAKVPGSPKFDLESTRRRGDLANLSGLSQLDLDSSAAASSRNGTVTPSDGRAGTQSPRKTSVNGSRPAMEGDSGASAGGNIENEKRGEEAAAAAVSAEAGDSDAALKAAANDISVHHNDRNNNGGLVSPSIKRSVEHDVTDEARNVKKQKVEEGMSDDEDEGEIKGS</sequence>
<dbReference type="InterPro" id="IPR043198">
    <property type="entry name" value="Cyclin/Ssn8"/>
</dbReference>
<evidence type="ECO:0000259" key="4">
    <source>
        <dbReference type="Pfam" id="PF00134"/>
    </source>
</evidence>
<evidence type="ECO:0000313" key="5">
    <source>
        <dbReference type="EMBL" id="EGS18869.1"/>
    </source>
</evidence>
<accession>G0SBU3</accession>
<feature type="compositionally biased region" description="Basic and acidic residues" evidence="2">
    <location>
        <begin position="1"/>
        <end position="11"/>
    </location>
</feature>
<dbReference type="AlphaFoldDB" id="G0SBU3"/>
<dbReference type="GeneID" id="18259518"/>